<reference evidence="4 5" key="1">
    <citation type="journal article" date="2016" name="Proc. Natl. Acad. Sci. U.S.A.">
        <title>Comparative genomics of biotechnologically important yeasts.</title>
        <authorList>
            <person name="Riley R."/>
            <person name="Haridas S."/>
            <person name="Wolfe K.H."/>
            <person name="Lopes M.R."/>
            <person name="Hittinger C.T."/>
            <person name="Goeker M."/>
            <person name="Salamov A.A."/>
            <person name="Wisecaver J.H."/>
            <person name="Long T.M."/>
            <person name="Calvey C.H."/>
            <person name="Aerts A.L."/>
            <person name="Barry K.W."/>
            <person name="Choi C."/>
            <person name="Clum A."/>
            <person name="Coughlan A.Y."/>
            <person name="Deshpande S."/>
            <person name="Douglass A.P."/>
            <person name="Hanson S.J."/>
            <person name="Klenk H.-P."/>
            <person name="LaButti K.M."/>
            <person name="Lapidus A."/>
            <person name="Lindquist E.A."/>
            <person name="Lipzen A.M."/>
            <person name="Meier-Kolthoff J.P."/>
            <person name="Ohm R.A."/>
            <person name="Otillar R.P."/>
            <person name="Pangilinan J.L."/>
            <person name="Peng Y."/>
            <person name="Rokas A."/>
            <person name="Rosa C.A."/>
            <person name="Scheuner C."/>
            <person name="Sibirny A.A."/>
            <person name="Slot J.C."/>
            <person name="Stielow J.B."/>
            <person name="Sun H."/>
            <person name="Kurtzman C.P."/>
            <person name="Blackwell M."/>
            <person name="Grigoriev I.V."/>
            <person name="Jeffries T.W."/>
        </authorList>
    </citation>
    <scope>NUCLEOTIDE SEQUENCE [LARGE SCALE GENOMIC DNA]</scope>
    <source>
        <strain evidence="4 5">DSM 6958</strain>
    </source>
</reference>
<dbReference type="PANTHER" id="PTHR28298">
    <property type="entry name" value="EISOSOME PROTEIN 1"/>
    <property type="match status" value="1"/>
</dbReference>
<sequence length="1204" mass="129454">MTSIADNRSGPSRARASSTGSRTSISTAASSATASSYGAESTSVTRHSAPIMPRSSLNASVTTSVVSTTETVSKSTRHSVYVTDKKLLSTSAQYAQKLKQGVYNSPAAPSVGISRSVVGEAAILAAQGTSSPVIWKPEPSSAANKAANLAKDSMVVPVKWTAPKSSTANVAATSAKSLTPSVRPITEDPPYLKKEASCGAVSAMRNQKLAQDRVKDTETIQAQVEADKLQRQVSNLSALSRSESSESLTSQQSAASSEKLAGATSAYTNGARDRPLRTDNPAAQKKFYDLRTPQITGAGDMTNLEQLARRNVEKRLSNLYLPTYHNSSLTMAQTGAMVSTIESQNANESLDPEEAHRRVLKERSAFLNDKAGHASLAAHASAKAQAGLNDINRDLTERYGMFNNVEMNRNAYLIAERNYQSRTENHGKIDLGGGMFMSQSEVEAIAQRHVKPVLDEINQKATKQRETDEINRKAEEERKRVEQAKKDAEAKAKAEQKRAEQAVKEQKRSEEKRIKKEKKATESKKAAEERERTIKVKQEAEAKRINAIRVADEAKRLQEEEDAEAKRIRDEADAENKRIQDEIKRAQEDADAEVKRVQEAKDAEVKRILDAKDAELEQQRQLKAAEKERIALIEKEKLAAIDKRQRAEIKARAEADRQVELFATRTAEAEAKALIAENTAKQAAADAASAAIALKAAQETATEAESRAQLVQAEADKHVAVAVATTNREAADRAKKEQDDIRAAVDVQIEEIRQQYTQANAESVSKADEQIARIRAEAEAEAKIFAEESARKLEELEAESAAKMAQLEAESEAKLAQSKAEAEEKLAILEAKAKEAAEAAEAKEAAKALEVQEAKKAIETVNEVQAAACVPLPAGNDESEFRDIDAAPTAVTAVVDHSDDESHYEDVASQTVQNGSEIFYEVPEASQSNVDHLEELDRSNTLTLSDEQKVRHIIDASVEEATLSGGLVGMEEGIEVPVVVDNSTEVPVLEEDVEDSAVVEVAPKAPVIVNTTTEAPTVVSVTTDTPVAVDETSFVQSTNTKPAVSDPLTTVAPVVSSATSKKPETQSETEKLSKKNSKPKSKGLVTKRSNKVSSWFKEQLGGMSSKSDGTISPVGNGSPKTRAAAVGTAATPTAAVSAAAAASAALSKADSSKTEVTTPVAVTVKPSSNKRDVKDTNDAFDSFDSPSAVQAEFDSFDSATPNRA</sequence>
<gene>
    <name evidence="4" type="ORF">NADFUDRAFT_48359</name>
</gene>
<feature type="region of interest" description="Disordered" evidence="3">
    <location>
        <begin position="235"/>
        <end position="286"/>
    </location>
</feature>
<protein>
    <recommendedName>
        <fullName evidence="6">Eisosome protein 1</fullName>
    </recommendedName>
</protein>
<dbReference type="AlphaFoldDB" id="A0A1E3PDX9"/>
<dbReference type="PANTHER" id="PTHR28298:SF1">
    <property type="entry name" value="EISOSOME PROTEIN 1"/>
    <property type="match status" value="1"/>
</dbReference>
<feature type="compositionally biased region" description="Polar residues" evidence="3">
    <location>
        <begin position="1102"/>
        <end position="1119"/>
    </location>
</feature>
<dbReference type="OrthoDB" id="4070583at2759"/>
<accession>A0A1E3PDX9</accession>
<feature type="region of interest" description="Disordered" evidence="3">
    <location>
        <begin position="456"/>
        <end position="534"/>
    </location>
</feature>
<keyword evidence="2" id="KW-0175">Coiled coil</keyword>
<feature type="coiled-coil region" evidence="2">
    <location>
        <begin position="786"/>
        <end position="852"/>
    </location>
</feature>
<feature type="compositionally biased region" description="Low complexity" evidence="3">
    <location>
        <begin position="235"/>
        <end position="258"/>
    </location>
</feature>
<dbReference type="InterPro" id="IPR024527">
    <property type="entry name" value="Eisosome1"/>
</dbReference>
<dbReference type="STRING" id="857566.A0A1E3PDX9"/>
<name>A0A1E3PDX9_9ASCO</name>
<feature type="region of interest" description="Disordered" evidence="3">
    <location>
        <begin position="1145"/>
        <end position="1186"/>
    </location>
</feature>
<dbReference type="GO" id="GO:0070941">
    <property type="term" value="P:eisosome assembly"/>
    <property type="evidence" value="ECO:0007669"/>
    <property type="project" value="TreeGrafter"/>
</dbReference>
<proteinExistence type="inferred from homology"/>
<evidence type="ECO:0000256" key="1">
    <source>
        <dbReference type="ARBA" id="ARBA00008528"/>
    </source>
</evidence>
<dbReference type="Proteomes" id="UP000095009">
    <property type="component" value="Unassembled WGS sequence"/>
</dbReference>
<evidence type="ECO:0000256" key="3">
    <source>
        <dbReference type="SAM" id="MobiDB-lite"/>
    </source>
</evidence>
<evidence type="ECO:0008006" key="6">
    <source>
        <dbReference type="Google" id="ProtNLM"/>
    </source>
</evidence>
<feature type="region of interest" description="Disordered" evidence="3">
    <location>
        <begin position="1"/>
        <end position="59"/>
    </location>
</feature>
<evidence type="ECO:0000256" key="2">
    <source>
        <dbReference type="SAM" id="Coils"/>
    </source>
</evidence>
<organism evidence="4 5">
    <name type="scientific">Nadsonia fulvescens var. elongata DSM 6958</name>
    <dbReference type="NCBI Taxonomy" id="857566"/>
    <lineage>
        <taxon>Eukaryota</taxon>
        <taxon>Fungi</taxon>
        <taxon>Dikarya</taxon>
        <taxon>Ascomycota</taxon>
        <taxon>Saccharomycotina</taxon>
        <taxon>Dipodascomycetes</taxon>
        <taxon>Dipodascales</taxon>
        <taxon>Dipodascales incertae sedis</taxon>
        <taxon>Nadsonia</taxon>
    </lineage>
</organism>
<dbReference type="Pfam" id="PF12757">
    <property type="entry name" value="Eisosome1"/>
    <property type="match status" value="1"/>
</dbReference>
<feature type="region of interest" description="Disordered" evidence="3">
    <location>
        <begin position="1035"/>
        <end position="1125"/>
    </location>
</feature>
<evidence type="ECO:0000313" key="4">
    <source>
        <dbReference type="EMBL" id="ODQ63162.1"/>
    </source>
</evidence>
<dbReference type="EMBL" id="KV454416">
    <property type="protein sequence ID" value="ODQ63162.1"/>
    <property type="molecule type" value="Genomic_DNA"/>
</dbReference>
<feature type="compositionally biased region" description="Basic and acidic residues" evidence="3">
    <location>
        <begin position="1061"/>
        <end position="1073"/>
    </location>
</feature>
<keyword evidence="5" id="KW-1185">Reference proteome</keyword>
<feature type="compositionally biased region" description="Low complexity" evidence="3">
    <location>
        <begin position="8"/>
        <end position="43"/>
    </location>
</feature>
<evidence type="ECO:0000313" key="5">
    <source>
        <dbReference type="Proteomes" id="UP000095009"/>
    </source>
</evidence>
<feature type="region of interest" description="Disordered" evidence="3">
    <location>
        <begin position="556"/>
        <end position="576"/>
    </location>
</feature>
<comment type="similarity">
    <text evidence="1">Belongs to the EIS1 family.</text>
</comment>